<name>A0A809R9T0_9BACT</name>
<dbReference type="Proteomes" id="UP000662873">
    <property type="component" value="Chromosome"/>
</dbReference>
<organism evidence="1 2">
    <name type="scientific">Candidatus Nitrosymbiomonas proteolyticus</name>
    <dbReference type="NCBI Taxonomy" id="2608984"/>
    <lineage>
        <taxon>Bacteria</taxon>
        <taxon>Bacillati</taxon>
        <taxon>Armatimonadota</taxon>
        <taxon>Armatimonadota incertae sedis</taxon>
        <taxon>Candidatus Nitrosymbiomonas</taxon>
    </lineage>
</organism>
<dbReference type="EMBL" id="AP021858">
    <property type="protein sequence ID" value="BBO23408.1"/>
    <property type="molecule type" value="Genomic_DNA"/>
</dbReference>
<gene>
    <name evidence="1" type="ORF">NPRO_10030</name>
</gene>
<sequence length="259" mass="29668">MMNPLALVTIDRKTGRFDREFTLRRISARFPDLCTLDAKQCVEIALDVAEEQAIVADEDDNAEYQHLFALVRRLKSVSPNPDDERLIERFLPSALVMAAALREMGVIGRNHRRLDWEDEDQVAIAFEHTWLKTRFAEGQDILGQAVRKAFAVPLEFEGVANIHLIRLLSTAYYLHEANQGESFLLPVRKLATPLRVSATLISQLIDKGCRLGILKVSNPYYNWESGVARRFQFDVDNPRVLTPGLHRKVEIEKDREPQF</sequence>
<evidence type="ECO:0000313" key="1">
    <source>
        <dbReference type="EMBL" id="BBO23408.1"/>
    </source>
</evidence>
<reference evidence="1" key="1">
    <citation type="journal article" name="DNA Res.">
        <title>The physiological potential of anammox bacteria as revealed by their core genome structure.</title>
        <authorList>
            <person name="Okubo T."/>
            <person name="Toyoda A."/>
            <person name="Fukuhara K."/>
            <person name="Uchiyama I."/>
            <person name="Harigaya Y."/>
            <person name="Kuroiwa M."/>
            <person name="Suzuki T."/>
            <person name="Murakami Y."/>
            <person name="Suwa Y."/>
            <person name="Takami H."/>
        </authorList>
    </citation>
    <scope>NUCLEOTIDE SEQUENCE</scope>
    <source>
        <strain evidence="1">317325-2</strain>
    </source>
</reference>
<accession>A0A809R9T0</accession>
<dbReference type="KEGG" id="npy:NPRO_10030"/>
<proteinExistence type="predicted"/>
<evidence type="ECO:0000313" key="2">
    <source>
        <dbReference type="Proteomes" id="UP000662873"/>
    </source>
</evidence>
<protein>
    <submittedName>
        <fullName evidence="1">Uncharacterized protein</fullName>
    </submittedName>
</protein>
<dbReference type="AlphaFoldDB" id="A0A809R9T0"/>